<dbReference type="Proteomes" id="UP000199398">
    <property type="component" value="Unassembled WGS sequence"/>
</dbReference>
<reference evidence="2 3" key="1">
    <citation type="submission" date="2016-10" db="EMBL/GenBank/DDBJ databases">
        <authorList>
            <person name="de Groot N.N."/>
        </authorList>
    </citation>
    <scope>NUCLEOTIDE SEQUENCE [LARGE SCALE GENOMIC DNA]</scope>
    <source>
        <strain evidence="2 3">CPCC 201259</strain>
    </source>
</reference>
<dbReference type="EMBL" id="RBXX01000002">
    <property type="protein sequence ID" value="RKT83602.1"/>
    <property type="molecule type" value="Genomic_DNA"/>
</dbReference>
<proteinExistence type="predicted"/>
<dbReference type="OrthoDB" id="188354at2"/>
<dbReference type="EMBL" id="FOUP01000010">
    <property type="protein sequence ID" value="SFO16656.1"/>
    <property type="molecule type" value="Genomic_DNA"/>
</dbReference>
<evidence type="ECO:0000313" key="1">
    <source>
        <dbReference type="EMBL" id="RKT83602.1"/>
    </source>
</evidence>
<name>A0A1I5EZ34_9PSEU</name>
<keyword evidence="4" id="KW-1185">Reference proteome</keyword>
<dbReference type="AlphaFoldDB" id="A0A1I5EZ34"/>
<protein>
    <submittedName>
        <fullName evidence="2">TIGR02678 family protein</fullName>
    </submittedName>
    <submittedName>
        <fullName evidence="1">Uncharacterized protein (TIGR02678 family)</fullName>
    </submittedName>
</protein>
<dbReference type="InterPro" id="IPR013494">
    <property type="entry name" value="CHP02678"/>
</dbReference>
<evidence type="ECO:0000313" key="3">
    <source>
        <dbReference type="Proteomes" id="UP000199398"/>
    </source>
</evidence>
<sequence length="380" mass="42659">MSRHAVERQRAFTTLLRFPVLERRSHPEVWSLVRVHQVVLGEWFSHRLGYRLVVTDSAARLFRLPVDGTVLAPRRFQPPSRRVIVLAILGAAAAEDAEDITTTQDLSDRVRALSAHEDVALSPYDPDRFAERKLFVKAVQLLVSVGALRPTGRDDDEQREGWAHRRDAVGGAYEVRRELLLRMADPLALRVALAGGRDDRPPDEFATRHSLMRRLIELPVLLHGDLTEAERSYLTSQRHRVLAWCAEMTGWTVEQRAEGMALIAVNETDTDLPFPRTRAADFVALMVLDELLRARGVGAVVTSEDLRAAAAEVKVRYPKALINELRADGAVESTAQELLSALDLLRPIETGDAWWLTAVAARYRDPQVVVLNARLDEEAE</sequence>
<evidence type="ECO:0000313" key="4">
    <source>
        <dbReference type="Proteomes" id="UP000270697"/>
    </source>
</evidence>
<organism evidence="2 3">
    <name type="scientific">Saccharopolyspora antimicrobica</name>
    <dbReference type="NCBI Taxonomy" id="455193"/>
    <lineage>
        <taxon>Bacteria</taxon>
        <taxon>Bacillati</taxon>
        <taxon>Actinomycetota</taxon>
        <taxon>Actinomycetes</taxon>
        <taxon>Pseudonocardiales</taxon>
        <taxon>Pseudonocardiaceae</taxon>
        <taxon>Saccharopolyspora</taxon>
    </lineage>
</organism>
<gene>
    <name evidence="1" type="ORF">ATL45_1895</name>
    <name evidence="2" type="ORF">SAMN05421805_110100</name>
</gene>
<dbReference type="STRING" id="455193.SAMN05421805_110100"/>
<accession>A0A1I5EZ34</accession>
<dbReference type="Pfam" id="PF09661">
    <property type="entry name" value="DUF2398"/>
    <property type="match status" value="1"/>
</dbReference>
<evidence type="ECO:0000313" key="2">
    <source>
        <dbReference type="EMBL" id="SFO16656.1"/>
    </source>
</evidence>
<reference evidence="1 4" key="2">
    <citation type="submission" date="2018-10" db="EMBL/GenBank/DDBJ databases">
        <title>Sequencing the genomes of 1000 actinobacteria strains.</title>
        <authorList>
            <person name="Klenk H.-P."/>
        </authorList>
    </citation>
    <scope>NUCLEOTIDE SEQUENCE [LARGE SCALE GENOMIC DNA]</scope>
    <source>
        <strain evidence="1 4">DSM 45119</strain>
    </source>
</reference>
<dbReference type="Proteomes" id="UP000270697">
    <property type="component" value="Unassembled WGS sequence"/>
</dbReference>
<dbReference type="NCBIfam" id="TIGR02678">
    <property type="entry name" value="TIGR02678 family protein"/>
    <property type="match status" value="1"/>
</dbReference>